<protein>
    <submittedName>
        <fullName evidence="1">Uncharacterized protein</fullName>
    </submittedName>
</protein>
<evidence type="ECO:0000313" key="2">
    <source>
        <dbReference type="Proteomes" id="UP000886501"/>
    </source>
</evidence>
<accession>A0ACB6ZLK1</accession>
<reference evidence="1" key="2">
    <citation type="journal article" date="2020" name="Nat. Commun.">
        <title>Large-scale genome sequencing of mycorrhizal fungi provides insights into the early evolution of symbiotic traits.</title>
        <authorList>
            <person name="Miyauchi S."/>
            <person name="Kiss E."/>
            <person name="Kuo A."/>
            <person name="Drula E."/>
            <person name="Kohler A."/>
            <person name="Sanchez-Garcia M."/>
            <person name="Morin E."/>
            <person name="Andreopoulos B."/>
            <person name="Barry K.W."/>
            <person name="Bonito G."/>
            <person name="Buee M."/>
            <person name="Carver A."/>
            <person name="Chen C."/>
            <person name="Cichocki N."/>
            <person name="Clum A."/>
            <person name="Culley D."/>
            <person name="Crous P.W."/>
            <person name="Fauchery L."/>
            <person name="Girlanda M."/>
            <person name="Hayes R.D."/>
            <person name="Keri Z."/>
            <person name="LaButti K."/>
            <person name="Lipzen A."/>
            <person name="Lombard V."/>
            <person name="Magnuson J."/>
            <person name="Maillard F."/>
            <person name="Murat C."/>
            <person name="Nolan M."/>
            <person name="Ohm R.A."/>
            <person name="Pangilinan J."/>
            <person name="Pereira M.F."/>
            <person name="Perotto S."/>
            <person name="Peter M."/>
            <person name="Pfister S."/>
            <person name="Riley R."/>
            <person name="Sitrit Y."/>
            <person name="Stielow J.B."/>
            <person name="Szollosi G."/>
            <person name="Zifcakova L."/>
            <person name="Stursova M."/>
            <person name="Spatafora J.W."/>
            <person name="Tedersoo L."/>
            <person name="Vaario L.M."/>
            <person name="Yamada A."/>
            <person name="Yan M."/>
            <person name="Wang P."/>
            <person name="Xu J."/>
            <person name="Bruns T."/>
            <person name="Baldrian P."/>
            <person name="Vilgalys R."/>
            <person name="Dunand C."/>
            <person name="Henrissat B."/>
            <person name="Grigoriev I.V."/>
            <person name="Hibbett D."/>
            <person name="Nagy L.G."/>
            <person name="Martin F.M."/>
        </authorList>
    </citation>
    <scope>NUCLEOTIDE SEQUENCE</scope>
    <source>
        <strain evidence="1">P2</strain>
    </source>
</reference>
<reference evidence="1" key="1">
    <citation type="submission" date="2019-10" db="EMBL/GenBank/DDBJ databases">
        <authorList>
            <consortium name="DOE Joint Genome Institute"/>
            <person name="Kuo A."/>
            <person name="Miyauchi S."/>
            <person name="Kiss E."/>
            <person name="Drula E."/>
            <person name="Kohler A."/>
            <person name="Sanchez-Garcia M."/>
            <person name="Andreopoulos B."/>
            <person name="Barry K.W."/>
            <person name="Bonito G."/>
            <person name="Buee M."/>
            <person name="Carver A."/>
            <person name="Chen C."/>
            <person name="Cichocki N."/>
            <person name="Clum A."/>
            <person name="Culley D."/>
            <person name="Crous P.W."/>
            <person name="Fauchery L."/>
            <person name="Girlanda M."/>
            <person name="Hayes R."/>
            <person name="Keri Z."/>
            <person name="Labutti K."/>
            <person name="Lipzen A."/>
            <person name="Lombard V."/>
            <person name="Magnuson J."/>
            <person name="Maillard F."/>
            <person name="Morin E."/>
            <person name="Murat C."/>
            <person name="Nolan M."/>
            <person name="Ohm R."/>
            <person name="Pangilinan J."/>
            <person name="Pereira M."/>
            <person name="Perotto S."/>
            <person name="Peter M."/>
            <person name="Riley R."/>
            <person name="Sitrit Y."/>
            <person name="Stielow B."/>
            <person name="Szollosi G."/>
            <person name="Zifcakova L."/>
            <person name="Stursova M."/>
            <person name="Spatafora J.W."/>
            <person name="Tedersoo L."/>
            <person name="Vaario L.-M."/>
            <person name="Yamada A."/>
            <person name="Yan M."/>
            <person name="Wang P."/>
            <person name="Xu J."/>
            <person name="Bruns T."/>
            <person name="Baldrian P."/>
            <person name="Vilgalys R."/>
            <person name="Henrissat B."/>
            <person name="Grigoriev I.V."/>
            <person name="Hibbett D."/>
            <person name="Nagy L.G."/>
            <person name="Martin F.M."/>
        </authorList>
    </citation>
    <scope>NUCLEOTIDE SEQUENCE</scope>
    <source>
        <strain evidence="1">P2</strain>
    </source>
</reference>
<gene>
    <name evidence="1" type="ORF">BDM02DRAFT_3185311</name>
</gene>
<sequence length="524" mass="59259">MAFEIGTQLALGAERVEALSIEDRSSSTRTTTLEDQPSLGSVICDPHPPLNMTTPIDRLPVELLQTIFRITLPIRTKAHVLQVLQTAHVCRYWRAAAQSCTELWSSIFIDDTPPDFVTRCLELGGQSLIVYIDLRVTVSFSLSEYMIKRQLLPNDVKSINLLLEHPEHVRTLDIKAPFRHQRLLTPLIDACRVLFPYVSRLGWADVSVDPQNVDVTIPYPLPHLRHLSLYRNYGAPIIDEVSGLKSLRWTVEDLSPKMFIELLQRNQGLESITLSDCTCYTGPEDPRPVSLPNLKSLIMIDCIEMAQYLEPPLLSSLPVLRVCNGGNTSYQTGFWFSSPDDPSLSLRVTVGSLNPFVTAMLAPFFKGVTTFGLHQFANHSRFRFHQSQEELDFVWTLLPFLRVLEVTWSQGLDRVLQPLLDYTDICPRLSRIEISPSSNLIDDRGALDFFPRLLKSRVACGKPLPEIVLSHKLNPDGSPKELTPLPLRDWFRGYPSSPEGAVDHPSFVHLDTFDFVQRVLSRVP</sequence>
<keyword evidence="2" id="KW-1185">Reference proteome</keyword>
<dbReference type="Proteomes" id="UP000886501">
    <property type="component" value="Unassembled WGS sequence"/>
</dbReference>
<evidence type="ECO:0000313" key="1">
    <source>
        <dbReference type="EMBL" id="KAF9650464.1"/>
    </source>
</evidence>
<comment type="caution">
    <text evidence="1">The sequence shown here is derived from an EMBL/GenBank/DDBJ whole genome shotgun (WGS) entry which is preliminary data.</text>
</comment>
<organism evidence="1 2">
    <name type="scientific">Thelephora ganbajun</name>
    <name type="common">Ganba fungus</name>
    <dbReference type="NCBI Taxonomy" id="370292"/>
    <lineage>
        <taxon>Eukaryota</taxon>
        <taxon>Fungi</taxon>
        <taxon>Dikarya</taxon>
        <taxon>Basidiomycota</taxon>
        <taxon>Agaricomycotina</taxon>
        <taxon>Agaricomycetes</taxon>
        <taxon>Thelephorales</taxon>
        <taxon>Thelephoraceae</taxon>
        <taxon>Thelephora</taxon>
    </lineage>
</organism>
<name>A0ACB6ZLK1_THEGA</name>
<dbReference type="EMBL" id="MU117984">
    <property type="protein sequence ID" value="KAF9650464.1"/>
    <property type="molecule type" value="Genomic_DNA"/>
</dbReference>
<proteinExistence type="predicted"/>